<organism evidence="1 2">
    <name type="scientific">Testudinibacter aquarius</name>
    <dbReference type="NCBI Taxonomy" id="1524974"/>
    <lineage>
        <taxon>Bacteria</taxon>
        <taxon>Pseudomonadati</taxon>
        <taxon>Pseudomonadota</taxon>
        <taxon>Gammaproteobacteria</taxon>
        <taxon>Pasteurellales</taxon>
        <taxon>Pasteurellaceae</taxon>
        <taxon>Testudinibacter</taxon>
    </lineage>
</organism>
<dbReference type="Proteomes" id="UP000294619">
    <property type="component" value="Unassembled WGS sequence"/>
</dbReference>
<gene>
    <name evidence="1" type="ORF">EDC16_10445</name>
</gene>
<sequence>MKFSHSKRTTFNAAVVRKVMRKTVYSSNYKQRSTDPNYLEIIYYEVLSEGSRTKIITHFENSHFFGGFSAFSFKKGTKKIFITSQTQPITIFFKKKQNQFLIVAFQFDKTDYLTFTKKSHFKTLEDMLKIDDTEKQIRF</sequence>
<accession>A0A4V2W2F7</accession>
<protein>
    <submittedName>
        <fullName evidence="1">Uncharacterized protein</fullName>
    </submittedName>
</protein>
<name>A0A4V2W2F7_9PAST</name>
<proteinExistence type="predicted"/>
<dbReference type="EMBL" id="SMCP01000004">
    <property type="protein sequence ID" value="TCV87859.1"/>
    <property type="molecule type" value="Genomic_DNA"/>
</dbReference>
<evidence type="ECO:0000313" key="1">
    <source>
        <dbReference type="EMBL" id="TCV87859.1"/>
    </source>
</evidence>
<dbReference type="RefSeq" id="WP_208857776.1">
    <property type="nucleotide sequence ID" value="NZ_SMCP01000004.1"/>
</dbReference>
<evidence type="ECO:0000313" key="2">
    <source>
        <dbReference type="Proteomes" id="UP000294619"/>
    </source>
</evidence>
<reference evidence="1 2" key="1">
    <citation type="submission" date="2019-03" db="EMBL/GenBank/DDBJ databases">
        <title>Genomic Encyclopedia of Type Strains, Phase IV (KMG-IV): sequencing the most valuable type-strain genomes for metagenomic binning, comparative biology and taxonomic classification.</title>
        <authorList>
            <person name="Goeker M."/>
        </authorList>
    </citation>
    <scope>NUCLEOTIDE SEQUENCE [LARGE SCALE GENOMIC DNA]</scope>
    <source>
        <strain evidence="1 2">DSM 28140</strain>
    </source>
</reference>
<dbReference type="AlphaFoldDB" id="A0A4V2W2F7"/>
<comment type="caution">
    <text evidence="1">The sequence shown here is derived from an EMBL/GenBank/DDBJ whole genome shotgun (WGS) entry which is preliminary data.</text>
</comment>